<proteinExistence type="predicted"/>
<evidence type="ECO:0000313" key="1">
    <source>
        <dbReference type="EMBL" id="EHY64189.1"/>
    </source>
</evidence>
<name>H8ZGP4_NEMA1</name>
<reference evidence="1" key="1">
    <citation type="submission" date="2011-03" db="EMBL/GenBank/DDBJ databases">
        <title>The Genome Sequence of Nematocida sp1 strain ERTm2.</title>
        <authorList>
            <consortium name="The Broad Institute Genome Sequencing Platform"/>
            <consortium name="The Broad Institute Genome Sequencing Center for Infectious Disease"/>
            <person name="Cuomo C."/>
            <person name="Troemel E."/>
            <person name="Young S.K."/>
            <person name="Zeng Q."/>
            <person name="Gargeya S."/>
            <person name="Fitzgerald M."/>
            <person name="Haas B."/>
            <person name="Abouelleil A."/>
            <person name="Alvarado L."/>
            <person name="Arachchi H.M."/>
            <person name="Berlin A."/>
            <person name="Brown A."/>
            <person name="Chapman S.B."/>
            <person name="Chen Z."/>
            <person name="Dunbar C."/>
            <person name="Freedman E."/>
            <person name="Gearin G."/>
            <person name="Gellesch M."/>
            <person name="Goldberg J."/>
            <person name="Griggs A."/>
            <person name="Gujja S."/>
            <person name="Heilman E.R."/>
            <person name="Heiman D."/>
            <person name="Howarth C."/>
            <person name="Larson L."/>
            <person name="Lui A."/>
            <person name="MacDonald P.J.P."/>
            <person name="Mehta T."/>
            <person name="Montmayeur A."/>
            <person name="Murphy C."/>
            <person name="Neiman D."/>
            <person name="Pearson M."/>
            <person name="Priest M."/>
            <person name="Roberts A."/>
            <person name="Saif S."/>
            <person name="Shea T."/>
            <person name="Shenoy N."/>
            <person name="Sisk P."/>
            <person name="Stolte C."/>
            <person name="Sykes S."/>
            <person name="White J."/>
            <person name="Yandava C."/>
            <person name="Wortman J."/>
            <person name="Nusbaum C."/>
            <person name="Birren B."/>
        </authorList>
    </citation>
    <scope>NUCLEOTIDE SEQUENCE</scope>
    <source>
        <strain evidence="1">ERTm2</strain>
    </source>
</reference>
<dbReference type="HOGENOM" id="CLU_1708563_0_0_1"/>
<sequence length="154" mass="17560">MGTEISKELRDFFKKYPKTTETTNFEMHKEWSRVVACLKNNKIDYKKEKNELIAGIGNIFLAISEIIGQKKEIIELVECIESACKARKLDNKQEVCISNKIESIIKSLSLNKHVEVECSQMKLGTRSSGKVDIFSKISITYIFYEGKSGISLDI</sequence>
<protein>
    <submittedName>
        <fullName evidence="1">Uncharacterized protein</fullName>
    </submittedName>
</protein>
<dbReference type="Proteomes" id="UP000005622">
    <property type="component" value="Unassembled WGS sequence"/>
</dbReference>
<accession>H8ZGP4</accession>
<organism evidence="1">
    <name type="scientific">Nematocida ausubeli (strain ATCC PRA-371 / ERTm2)</name>
    <name type="common">Nematode killer fungus</name>
    <dbReference type="NCBI Taxonomy" id="1913371"/>
    <lineage>
        <taxon>Eukaryota</taxon>
        <taxon>Fungi</taxon>
        <taxon>Fungi incertae sedis</taxon>
        <taxon>Microsporidia</taxon>
        <taxon>Nematocida</taxon>
    </lineage>
</organism>
<dbReference type="EMBL" id="JH604806">
    <property type="protein sequence ID" value="EHY64189.1"/>
    <property type="molecule type" value="Genomic_DNA"/>
</dbReference>
<dbReference type="AlphaFoldDB" id="H8ZGP4"/>
<gene>
    <name evidence="1" type="ORF">NERG_02765</name>
</gene>
<feature type="non-terminal residue" evidence="1">
    <location>
        <position position="154"/>
    </location>
</feature>